<keyword evidence="3" id="KW-1185">Reference proteome</keyword>
<sequence length="93" mass="10515">MTASSPVPPLPSASSTVTNRRRRQPLLLSSATVLCEMRDAALPWRPLHIPFPWRPLRIPSPWYLAVCTSELLKSLYRYRVYAGAIVLSYEFAG</sequence>
<dbReference type="Proteomes" id="UP000008810">
    <property type="component" value="Chromosome 1"/>
</dbReference>
<evidence type="ECO:0000313" key="3">
    <source>
        <dbReference type="Proteomes" id="UP000008810"/>
    </source>
</evidence>
<evidence type="ECO:0000313" key="2">
    <source>
        <dbReference type="EnsemblPlants" id="PNT76668"/>
    </source>
</evidence>
<gene>
    <name evidence="1" type="ORF">BRADI_1g51242v3</name>
</gene>
<proteinExistence type="predicted"/>
<reference evidence="1 2" key="1">
    <citation type="journal article" date="2010" name="Nature">
        <title>Genome sequencing and analysis of the model grass Brachypodium distachyon.</title>
        <authorList>
            <consortium name="International Brachypodium Initiative"/>
        </authorList>
    </citation>
    <scope>NUCLEOTIDE SEQUENCE [LARGE SCALE GENOMIC DNA]</scope>
    <source>
        <strain evidence="1 2">Bd21</strain>
    </source>
</reference>
<dbReference type="AlphaFoldDB" id="A0A2K2DQW4"/>
<dbReference type="EMBL" id="CM000880">
    <property type="protein sequence ID" value="PNT76668.1"/>
    <property type="molecule type" value="Genomic_DNA"/>
</dbReference>
<organism evidence="1">
    <name type="scientific">Brachypodium distachyon</name>
    <name type="common">Purple false brome</name>
    <name type="synonym">Trachynia distachya</name>
    <dbReference type="NCBI Taxonomy" id="15368"/>
    <lineage>
        <taxon>Eukaryota</taxon>
        <taxon>Viridiplantae</taxon>
        <taxon>Streptophyta</taxon>
        <taxon>Embryophyta</taxon>
        <taxon>Tracheophyta</taxon>
        <taxon>Spermatophyta</taxon>
        <taxon>Magnoliopsida</taxon>
        <taxon>Liliopsida</taxon>
        <taxon>Poales</taxon>
        <taxon>Poaceae</taxon>
        <taxon>BOP clade</taxon>
        <taxon>Pooideae</taxon>
        <taxon>Stipodae</taxon>
        <taxon>Brachypodieae</taxon>
        <taxon>Brachypodium</taxon>
    </lineage>
</organism>
<dbReference type="InParanoid" id="A0A2K2DQW4"/>
<accession>A0A2K2DQW4</accession>
<name>A0A2K2DQW4_BRADI</name>
<dbReference type="Gramene" id="PNT76668">
    <property type="protein sequence ID" value="PNT76668"/>
    <property type="gene ID" value="BRADI_1g51242v3"/>
</dbReference>
<evidence type="ECO:0000313" key="1">
    <source>
        <dbReference type="EMBL" id="PNT76668.1"/>
    </source>
</evidence>
<reference evidence="2" key="3">
    <citation type="submission" date="2018-08" db="UniProtKB">
        <authorList>
            <consortium name="EnsemblPlants"/>
        </authorList>
    </citation>
    <scope>IDENTIFICATION</scope>
    <source>
        <strain evidence="2">cv. Bd21</strain>
    </source>
</reference>
<reference evidence="1" key="2">
    <citation type="submission" date="2017-06" db="EMBL/GenBank/DDBJ databases">
        <title>WGS assembly of Brachypodium distachyon.</title>
        <authorList>
            <consortium name="The International Brachypodium Initiative"/>
            <person name="Lucas S."/>
            <person name="Harmon-Smith M."/>
            <person name="Lail K."/>
            <person name="Tice H."/>
            <person name="Grimwood J."/>
            <person name="Bruce D."/>
            <person name="Barry K."/>
            <person name="Shu S."/>
            <person name="Lindquist E."/>
            <person name="Wang M."/>
            <person name="Pitluck S."/>
            <person name="Vogel J.P."/>
            <person name="Garvin D.F."/>
            <person name="Mockler T.C."/>
            <person name="Schmutz J."/>
            <person name="Rokhsar D."/>
            <person name="Bevan M.W."/>
        </authorList>
    </citation>
    <scope>NUCLEOTIDE SEQUENCE</scope>
    <source>
        <strain evidence="1">Bd21</strain>
    </source>
</reference>
<protein>
    <submittedName>
        <fullName evidence="1 2">Uncharacterized protein</fullName>
    </submittedName>
</protein>
<dbReference type="EnsemblPlants" id="PNT76668">
    <property type="protein sequence ID" value="PNT76668"/>
    <property type="gene ID" value="BRADI_1g51242v3"/>
</dbReference>
<dbReference type="ExpressionAtlas" id="A0A2K2DQW4">
    <property type="expression patterns" value="baseline"/>
</dbReference>